<dbReference type="Pfam" id="PF03095">
    <property type="entry name" value="PTPA"/>
    <property type="match status" value="1"/>
</dbReference>
<dbReference type="PIRSF" id="PIRSF016325">
    <property type="entry name" value="Phstyr_phstse_ac"/>
    <property type="match status" value="1"/>
</dbReference>
<evidence type="ECO:0000256" key="5">
    <source>
        <dbReference type="ARBA" id="ARBA00023235"/>
    </source>
</evidence>
<protein>
    <recommendedName>
        <fullName evidence="6">Serine/threonine-protein phosphatase 2A activator</fullName>
        <ecNumber evidence="6">5.2.1.8</ecNumber>
    </recommendedName>
    <alternativeName>
        <fullName evidence="6">Phosphotyrosyl phosphatase activator</fullName>
    </alternativeName>
</protein>
<keyword evidence="3 6" id="KW-0963">Cytoplasm</keyword>
<dbReference type="PANTHER" id="PTHR10012">
    <property type="entry name" value="SERINE/THREONINE-PROTEIN PHOSPHATASE 2A REGULATORY SUBUNIT B"/>
    <property type="match status" value="1"/>
</dbReference>
<dbReference type="InterPro" id="IPR043170">
    <property type="entry name" value="PTPA_C_lid"/>
</dbReference>
<evidence type="ECO:0000256" key="6">
    <source>
        <dbReference type="RuleBase" id="RU361210"/>
    </source>
</evidence>
<dbReference type="GO" id="GO:0007052">
    <property type="term" value="P:mitotic spindle organization"/>
    <property type="evidence" value="ECO:0007669"/>
    <property type="project" value="TreeGrafter"/>
</dbReference>
<dbReference type="GO" id="GO:0005737">
    <property type="term" value="C:cytoplasm"/>
    <property type="evidence" value="ECO:0007669"/>
    <property type="project" value="UniProtKB-SubCell"/>
</dbReference>
<keyword evidence="8" id="KW-1185">Reference proteome</keyword>
<dbReference type="EC" id="5.2.1.8" evidence="6"/>
<dbReference type="GO" id="GO:0005634">
    <property type="term" value="C:nucleus"/>
    <property type="evidence" value="ECO:0007669"/>
    <property type="project" value="TreeGrafter"/>
</dbReference>
<comment type="subcellular location">
    <subcellularLocation>
        <location evidence="2 6">Cytoplasm</location>
    </subcellularLocation>
</comment>
<comment type="caution">
    <text evidence="7">The sequence shown here is derived from an EMBL/GenBank/DDBJ whole genome shotgun (WGS) entry which is preliminary data.</text>
</comment>
<dbReference type="PANTHER" id="PTHR10012:SF5">
    <property type="entry name" value="SERINE_THREONINE-PROTEIN PHOSPHATASE 2A ACTIVATOR 2"/>
    <property type="match status" value="1"/>
</dbReference>
<dbReference type="AlphaFoldDB" id="A0A9W6YSE1"/>
<proteinExistence type="inferred from homology"/>
<name>A0A9W6YSE1_AMBMO</name>
<evidence type="ECO:0000256" key="3">
    <source>
        <dbReference type="ARBA" id="ARBA00022490"/>
    </source>
</evidence>
<evidence type="ECO:0000256" key="1">
    <source>
        <dbReference type="ARBA" id="ARBA00000971"/>
    </source>
</evidence>
<dbReference type="FunFam" id="1.20.120.1150:FF:000002">
    <property type="entry name" value="Serine/threonine-protein phosphatase 2A activator"/>
    <property type="match status" value="1"/>
</dbReference>
<keyword evidence="4 6" id="KW-0697">Rotamase</keyword>
<comment type="catalytic activity">
    <reaction evidence="1 6">
        <text>[protein]-peptidylproline (omega=180) = [protein]-peptidylproline (omega=0)</text>
        <dbReference type="Rhea" id="RHEA:16237"/>
        <dbReference type="Rhea" id="RHEA-COMP:10747"/>
        <dbReference type="Rhea" id="RHEA-COMP:10748"/>
        <dbReference type="ChEBI" id="CHEBI:83833"/>
        <dbReference type="ChEBI" id="CHEBI:83834"/>
        <dbReference type="EC" id="5.2.1.8"/>
    </reaction>
</comment>
<dbReference type="InterPro" id="IPR004327">
    <property type="entry name" value="Phstyr_phstse_ac"/>
</dbReference>
<dbReference type="OrthoDB" id="16120at2759"/>
<dbReference type="CDD" id="cd04087">
    <property type="entry name" value="PTPA"/>
    <property type="match status" value="1"/>
</dbReference>
<gene>
    <name evidence="7" type="ORF">Amon01_000397600</name>
</gene>
<dbReference type="InterPro" id="IPR037218">
    <property type="entry name" value="PTPA_sf"/>
</dbReference>
<keyword evidence="5 6" id="KW-0413">Isomerase</keyword>
<dbReference type="SUPFAM" id="SSF140984">
    <property type="entry name" value="PTPA-like"/>
    <property type="match status" value="1"/>
</dbReference>
<evidence type="ECO:0000256" key="2">
    <source>
        <dbReference type="ARBA" id="ARBA00004496"/>
    </source>
</evidence>
<dbReference type="Proteomes" id="UP001165063">
    <property type="component" value="Unassembled WGS sequence"/>
</dbReference>
<dbReference type="EMBL" id="BSXU01001812">
    <property type="protein sequence ID" value="GMG31327.1"/>
    <property type="molecule type" value="Genomic_DNA"/>
</dbReference>
<comment type="similarity">
    <text evidence="6">Belongs to the PTPA-type PPIase family.</text>
</comment>
<evidence type="ECO:0000313" key="8">
    <source>
        <dbReference type="Proteomes" id="UP001165063"/>
    </source>
</evidence>
<sequence>MTEDKQNHIYFQPEKRLRTPDDLSKFQKSETYEEILNFIETLATSVHGLELGDPNLSHDGPIGDVMAALNSISDIIQQHPVTKDTTSRFGKLEFRDFYDDLSDHITTILHDTLKLNNRETNDNNEKEKNTNDPVIELQAYLLNSFGDRTRIDYGSGHELNFVSFLLCLYKLDYFPSETNHKSIVLVIFDKYMKIMRTLQTKYWLEPAGSHGVWGLDDYHFLPFLFGAAQLSPMKRPRPLTIHNKDYVEEFKGKFFYFGCIDFINQVKTGTESLRWHSPMLDDISGVKTWSKIEEGMIKMYKAEVLGKLPVVQHFMFGSLLKCPDGIEQHHAHDGKGEGDDCCHEIHSTWGDCCGIKVPSAVAASLAERSKHHIPFD</sequence>
<dbReference type="GO" id="GO:0003755">
    <property type="term" value="F:peptidyl-prolyl cis-trans isomerase activity"/>
    <property type="evidence" value="ECO:0007669"/>
    <property type="project" value="UniProtKB-KW"/>
</dbReference>
<evidence type="ECO:0000313" key="7">
    <source>
        <dbReference type="EMBL" id="GMG31327.1"/>
    </source>
</evidence>
<dbReference type="GO" id="GO:0000159">
    <property type="term" value="C:protein phosphatase type 2A complex"/>
    <property type="evidence" value="ECO:0007669"/>
    <property type="project" value="TreeGrafter"/>
</dbReference>
<reference evidence="7" key="1">
    <citation type="submission" date="2023-04" db="EMBL/GenBank/DDBJ databases">
        <title>Ambrosiozyma monospora NBRC 1965.</title>
        <authorList>
            <person name="Ichikawa N."/>
            <person name="Sato H."/>
            <person name="Tonouchi N."/>
        </authorList>
    </citation>
    <scope>NUCLEOTIDE SEQUENCE</scope>
    <source>
        <strain evidence="7">NBRC 1965</strain>
    </source>
</reference>
<accession>A0A9W6YSE1</accession>
<dbReference type="Gene3D" id="1.20.120.1150">
    <property type="match status" value="1"/>
</dbReference>
<organism evidence="7 8">
    <name type="scientific">Ambrosiozyma monospora</name>
    <name type="common">Yeast</name>
    <name type="synonym">Endomycopsis monosporus</name>
    <dbReference type="NCBI Taxonomy" id="43982"/>
    <lineage>
        <taxon>Eukaryota</taxon>
        <taxon>Fungi</taxon>
        <taxon>Dikarya</taxon>
        <taxon>Ascomycota</taxon>
        <taxon>Saccharomycotina</taxon>
        <taxon>Pichiomycetes</taxon>
        <taxon>Pichiales</taxon>
        <taxon>Pichiaceae</taxon>
        <taxon>Ambrosiozyma</taxon>
    </lineage>
</organism>
<comment type="function">
    <text evidence="6">PPIases accelerate the folding of proteins. It catalyzes the cis-trans isomerization of proline imidic peptide bonds in oligopeptides.</text>
</comment>
<dbReference type="GO" id="GO:0008160">
    <property type="term" value="F:protein tyrosine phosphatase activator activity"/>
    <property type="evidence" value="ECO:0007669"/>
    <property type="project" value="TreeGrafter"/>
</dbReference>
<evidence type="ECO:0000256" key="4">
    <source>
        <dbReference type="ARBA" id="ARBA00023110"/>
    </source>
</evidence>